<keyword evidence="2" id="KW-1133">Transmembrane helix</keyword>
<organism evidence="3 4">
    <name type="scientific">Corchorus olitorius</name>
    <dbReference type="NCBI Taxonomy" id="93759"/>
    <lineage>
        <taxon>Eukaryota</taxon>
        <taxon>Viridiplantae</taxon>
        <taxon>Streptophyta</taxon>
        <taxon>Embryophyta</taxon>
        <taxon>Tracheophyta</taxon>
        <taxon>Spermatophyta</taxon>
        <taxon>Magnoliopsida</taxon>
        <taxon>eudicotyledons</taxon>
        <taxon>Gunneridae</taxon>
        <taxon>Pentapetalae</taxon>
        <taxon>rosids</taxon>
        <taxon>malvids</taxon>
        <taxon>Malvales</taxon>
        <taxon>Malvaceae</taxon>
        <taxon>Grewioideae</taxon>
        <taxon>Apeibeae</taxon>
        <taxon>Corchorus</taxon>
    </lineage>
</organism>
<sequence>MGSSRDECSSQMKFNSNEEVLCYCKQVSPISTSWTKENPGRRFYGCSRYRVGVSFSIGMKTSFPKELGTSFLLYEKKKIRLGNENERLRKQLWNAGIKVDDGDNVGGSISTGVVGSNVVDDEATRKHDGESEEIEKIRVEVDLLKEENRRLKLKACSNKKSKEIYRLCFLVSCVLNGFILLFLKSNSNGNGFLSLP</sequence>
<dbReference type="PANTHER" id="PTHR33248">
    <property type="entry name" value="ZINC ION-BINDING PROTEIN"/>
    <property type="match status" value="1"/>
</dbReference>
<feature type="transmembrane region" description="Helical" evidence="2">
    <location>
        <begin position="164"/>
        <end position="183"/>
    </location>
</feature>
<evidence type="ECO:0000313" key="3">
    <source>
        <dbReference type="EMBL" id="OMO89187.1"/>
    </source>
</evidence>
<proteinExistence type="predicted"/>
<dbReference type="AlphaFoldDB" id="A0A1R3J2Y1"/>
<evidence type="ECO:0000313" key="4">
    <source>
        <dbReference type="Proteomes" id="UP000187203"/>
    </source>
</evidence>
<gene>
    <name evidence="3" type="ORF">COLO4_19873</name>
</gene>
<reference evidence="4" key="1">
    <citation type="submission" date="2013-09" db="EMBL/GenBank/DDBJ databases">
        <title>Corchorus olitorius genome sequencing.</title>
        <authorList>
            <person name="Alam M."/>
            <person name="Haque M.S."/>
            <person name="Islam M.S."/>
            <person name="Emdad E.M."/>
            <person name="Islam M.M."/>
            <person name="Ahmed B."/>
            <person name="Halim A."/>
            <person name="Hossen Q.M.M."/>
            <person name="Hossain M.Z."/>
            <person name="Ahmed R."/>
            <person name="Khan M.M."/>
            <person name="Islam R."/>
            <person name="Rashid M.M."/>
            <person name="Khan S.A."/>
            <person name="Rahman M.S."/>
            <person name="Alam M."/>
            <person name="Yahiya A.S."/>
            <person name="Khan M.S."/>
            <person name="Azam M.S."/>
            <person name="Haque T."/>
            <person name="Lashkar M.Z.H."/>
            <person name="Akhand A.I."/>
            <person name="Morshed G."/>
            <person name="Roy S."/>
            <person name="Uddin K.S."/>
            <person name="Rabeya T."/>
            <person name="Hossain A.S."/>
            <person name="Chowdhury A."/>
            <person name="Snigdha A.R."/>
            <person name="Mortoza M.S."/>
            <person name="Matin S.A."/>
            <person name="Hoque S.M.E."/>
            <person name="Islam M.K."/>
            <person name="Roy D.K."/>
            <person name="Haider R."/>
            <person name="Moosa M.M."/>
            <person name="Elias S.M."/>
            <person name="Hasan A.M."/>
            <person name="Jahan S."/>
            <person name="Shafiuddin M."/>
            <person name="Mahmood N."/>
            <person name="Shommy N.S."/>
        </authorList>
    </citation>
    <scope>NUCLEOTIDE SEQUENCE [LARGE SCALE GENOMIC DNA]</scope>
    <source>
        <strain evidence="4">cv. O-4</strain>
    </source>
</reference>
<protein>
    <submittedName>
        <fullName evidence="3">Zinc finger, GRF-type</fullName>
    </submittedName>
</protein>
<accession>A0A1R3J2Y1</accession>
<dbReference type="OrthoDB" id="1749523at2759"/>
<dbReference type="EMBL" id="AWUE01016890">
    <property type="protein sequence ID" value="OMO89187.1"/>
    <property type="molecule type" value="Genomic_DNA"/>
</dbReference>
<comment type="caution">
    <text evidence="3">The sequence shown here is derived from an EMBL/GenBank/DDBJ whole genome shotgun (WGS) entry which is preliminary data.</text>
</comment>
<name>A0A1R3J2Y1_9ROSI</name>
<dbReference type="Proteomes" id="UP000187203">
    <property type="component" value="Unassembled WGS sequence"/>
</dbReference>
<keyword evidence="2" id="KW-0812">Transmembrane</keyword>
<evidence type="ECO:0000256" key="2">
    <source>
        <dbReference type="SAM" id="Phobius"/>
    </source>
</evidence>
<feature type="coiled-coil region" evidence="1">
    <location>
        <begin position="127"/>
        <end position="154"/>
    </location>
</feature>
<keyword evidence="2" id="KW-0472">Membrane</keyword>
<evidence type="ECO:0000256" key="1">
    <source>
        <dbReference type="SAM" id="Coils"/>
    </source>
</evidence>
<keyword evidence="4" id="KW-1185">Reference proteome</keyword>
<keyword evidence="1" id="KW-0175">Coiled coil</keyword>